<dbReference type="SUPFAM" id="SSF48726">
    <property type="entry name" value="Immunoglobulin"/>
    <property type="match status" value="3"/>
</dbReference>
<dbReference type="InterPro" id="IPR036116">
    <property type="entry name" value="FN3_sf"/>
</dbReference>
<organism evidence="15 16">
    <name type="scientific">Polypterus senegalus</name>
    <name type="common">Senegal bichir</name>
    <dbReference type="NCBI Taxonomy" id="55291"/>
    <lineage>
        <taxon>Eukaryota</taxon>
        <taxon>Metazoa</taxon>
        <taxon>Chordata</taxon>
        <taxon>Craniata</taxon>
        <taxon>Vertebrata</taxon>
        <taxon>Euteleostomi</taxon>
        <taxon>Actinopterygii</taxon>
        <taxon>Polypteriformes</taxon>
        <taxon>Polypteridae</taxon>
        <taxon>Polypterus</taxon>
    </lineage>
</organism>
<evidence type="ECO:0000256" key="1">
    <source>
        <dbReference type="ARBA" id="ARBA00004123"/>
    </source>
</evidence>
<evidence type="ECO:0000256" key="11">
    <source>
        <dbReference type="ARBA" id="ARBA00031981"/>
    </source>
</evidence>
<comment type="function">
    <text evidence="10">Component of the Mediator complex, a coactivator involved in the regulated transcription of nearly all RNA polymerase II-dependent genes. Mediator functions as a bridge to convey information from gene-specific regulatory proteins to the basal RNA polymerase II transcription machinery. Mediator is recruited to promoters by direct interactions with regulatory proteins and serves as a scaffold for the assembly of a functional preinitiation complex with RNA polymerase II and the general transcription factors.</text>
</comment>
<comment type="subcellular location">
    <subcellularLocation>
        <location evidence="1">Nucleus</location>
    </subcellularLocation>
</comment>
<dbReference type="FunFam" id="2.60.40.10:FF:000179">
    <property type="entry name" value="Myomesin 2"/>
    <property type="match status" value="1"/>
</dbReference>
<dbReference type="InterPro" id="IPR013783">
    <property type="entry name" value="Ig-like_fold"/>
</dbReference>
<keyword evidence="9" id="KW-0393">Immunoglobulin domain</keyword>
<dbReference type="EMBL" id="JAATIS010004753">
    <property type="protein sequence ID" value="KAG2461141.1"/>
    <property type="molecule type" value="Genomic_DNA"/>
</dbReference>
<dbReference type="InterPro" id="IPR007110">
    <property type="entry name" value="Ig-like_dom"/>
</dbReference>
<feature type="compositionally biased region" description="Basic and acidic residues" evidence="12">
    <location>
        <begin position="1198"/>
        <end position="1221"/>
    </location>
</feature>
<dbReference type="FunFam" id="2.60.40.10:FF:000029">
    <property type="entry name" value="Myomesin 1"/>
    <property type="match status" value="2"/>
</dbReference>
<dbReference type="Gene3D" id="2.60.40.10">
    <property type="entry name" value="Immunoglobulins"/>
    <property type="match status" value="10"/>
</dbReference>
<evidence type="ECO:0000256" key="6">
    <source>
        <dbReference type="ARBA" id="ARBA00023159"/>
    </source>
</evidence>
<feature type="domain" description="Fibronectin type-III" evidence="14">
    <location>
        <begin position="330"/>
        <end position="423"/>
    </location>
</feature>
<feature type="compositionally biased region" description="Basic residues" evidence="12">
    <location>
        <begin position="1222"/>
        <end position="1235"/>
    </location>
</feature>
<dbReference type="InterPro" id="IPR003598">
    <property type="entry name" value="Ig_sub2"/>
</dbReference>
<dbReference type="PANTHER" id="PTHR13817:SF89">
    <property type="entry name" value="MYOMESIN-3"/>
    <property type="match status" value="1"/>
</dbReference>
<evidence type="ECO:0000259" key="14">
    <source>
        <dbReference type="PROSITE" id="PS50853"/>
    </source>
</evidence>
<gene>
    <name evidence="15" type="primary">Myom3</name>
    <name evidence="15" type="ORF">GTO96_0011182</name>
</gene>
<feature type="compositionally biased region" description="Basic and acidic residues" evidence="12">
    <location>
        <begin position="1161"/>
        <end position="1176"/>
    </location>
</feature>
<dbReference type="SMART" id="SM00409">
    <property type="entry name" value="IG"/>
    <property type="match status" value="3"/>
</dbReference>
<dbReference type="SMART" id="SM00408">
    <property type="entry name" value="IGc2"/>
    <property type="match status" value="2"/>
</dbReference>
<feature type="domain" description="Fibronectin type-III" evidence="14">
    <location>
        <begin position="531"/>
        <end position="612"/>
    </location>
</feature>
<reference evidence="15 16" key="1">
    <citation type="journal article" date="2021" name="Cell">
        <title>Tracing the genetic footprints of vertebrate landing in non-teleost ray-finned fishes.</title>
        <authorList>
            <person name="Bi X."/>
            <person name="Wang K."/>
            <person name="Yang L."/>
            <person name="Pan H."/>
            <person name="Jiang H."/>
            <person name="Wei Q."/>
            <person name="Fang M."/>
            <person name="Yu H."/>
            <person name="Zhu C."/>
            <person name="Cai Y."/>
            <person name="He Y."/>
            <person name="Gan X."/>
            <person name="Zeng H."/>
            <person name="Yu D."/>
            <person name="Zhu Y."/>
            <person name="Jiang H."/>
            <person name="Qiu Q."/>
            <person name="Yang H."/>
            <person name="Zhang Y.E."/>
            <person name="Wang W."/>
            <person name="Zhu M."/>
            <person name="He S."/>
            <person name="Zhang G."/>
        </authorList>
    </citation>
    <scope>NUCLEOTIDE SEQUENCE [LARGE SCALE GENOMIC DNA]</scope>
    <source>
        <strain evidence="15">Bchr_013</strain>
    </source>
</reference>
<dbReference type="Proteomes" id="UP000886611">
    <property type="component" value="Unassembled WGS sequence"/>
</dbReference>
<evidence type="ECO:0000256" key="3">
    <source>
        <dbReference type="ARBA" id="ARBA00019664"/>
    </source>
</evidence>
<evidence type="ECO:0000256" key="4">
    <source>
        <dbReference type="ARBA" id="ARBA00022737"/>
    </source>
</evidence>
<feature type="non-terminal residue" evidence="15">
    <location>
        <position position="1"/>
    </location>
</feature>
<dbReference type="InterPro" id="IPR021019">
    <property type="entry name" value="Mediator_Med30_met"/>
</dbReference>
<dbReference type="CDD" id="cd00063">
    <property type="entry name" value="FN3"/>
    <property type="match status" value="5"/>
</dbReference>
<accession>A0A8X8BMP3</accession>
<feature type="compositionally biased region" description="Polar residues" evidence="12">
    <location>
        <begin position="1288"/>
        <end position="1297"/>
    </location>
</feature>
<feature type="domain" description="Ig-like" evidence="13">
    <location>
        <begin position="981"/>
        <end position="1070"/>
    </location>
</feature>
<dbReference type="GO" id="GO:0005634">
    <property type="term" value="C:nucleus"/>
    <property type="evidence" value="ECO:0007669"/>
    <property type="project" value="UniProtKB-SubCell"/>
</dbReference>
<dbReference type="Pfam" id="PF07679">
    <property type="entry name" value="I-set"/>
    <property type="match status" value="1"/>
</dbReference>
<dbReference type="Pfam" id="PF00041">
    <property type="entry name" value="fn3"/>
    <property type="match status" value="5"/>
</dbReference>
<keyword evidence="6" id="KW-0010">Activator</keyword>
<evidence type="ECO:0000256" key="2">
    <source>
        <dbReference type="ARBA" id="ARBA00010606"/>
    </source>
</evidence>
<evidence type="ECO:0000256" key="10">
    <source>
        <dbReference type="ARBA" id="ARBA00025687"/>
    </source>
</evidence>
<evidence type="ECO:0000256" key="9">
    <source>
        <dbReference type="ARBA" id="ARBA00023319"/>
    </source>
</evidence>
<dbReference type="GO" id="GO:0045214">
    <property type="term" value="P:sarcomere organization"/>
    <property type="evidence" value="ECO:0007669"/>
    <property type="project" value="TreeGrafter"/>
</dbReference>
<dbReference type="InterPro" id="IPR013098">
    <property type="entry name" value="Ig_I-set"/>
</dbReference>
<evidence type="ECO:0000256" key="5">
    <source>
        <dbReference type="ARBA" id="ARBA00023015"/>
    </source>
</evidence>
<feature type="non-terminal residue" evidence="15">
    <location>
        <position position="1459"/>
    </location>
</feature>
<dbReference type="InterPro" id="IPR035979">
    <property type="entry name" value="RBD_domain_sf"/>
</dbReference>
<dbReference type="FunFam" id="2.60.40.10:FF:000192">
    <property type="entry name" value="Myomesin 1"/>
    <property type="match status" value="1"/>
</dbReference>
<dbReference type="PRINTS" id="PR00014">
    <property type="entry name" value="FNTYPEIII"/>
</dbReference>
<keyword evidence="5" id="KW-0805">Transcription regulation</keyword>
<dbReference type="PANTHER" id="PTHR13817">
    <property type="entry name" value="TITIN"/>
    <property type="match status" value="1"/>
</dbReference>
<protein>
    <recommendedName>
        <fullName evidence="3">Mediator of RNA polymerase II transcription subunit 30</fullName>
    </recommendedName>
    <alternativeName>
        <fullName evidence="11">Mediator complex subunit 30</fullName>
    </alternativeName>
</protein>
<comment type="caution">
    <text evidence="15">The sequence shown here is derived from an EMBL/GenBank/DDBJ whole genome shotgun (WGS) entry which is preliminary data.</text>
</comment>
<feature type="domain" description="Fibronectin type-III" evidence="14">
    <location>
        <begin position="101"/>
        <end position="196"/>
    </location>
</feature>
<dbReference type="SUPFAM" id="SSF54928">
    <property type="entry name" value="RNA-binding domain, RBD"/>
    <property type="match status" value="1"/>
</dbReference>
<dbReference type="SMART" id="SM00060">
    <property type="entry name" value="FN3"/>
    <property type="match status" value="5"/>
</dbReference>
<dbReference type="InterPro" id="IPR036179">
    <property type="entry name" value="Ig-like_dom_sf"/>
</dbReference>
<evidence type="ECO:0000256" key="8">
    <source>
        <dbReference type="ARBA" id="ARBA00023242"/>
    </source>
</evidence>
<dbReference type="SUPFAM" id="SSF49265">
    <property type="entry name" value="Fibronectin type III"/>
    <property type="match status" value="3"/>
</dbReference>
<dbReference type="FunFam" id="2.60.40.10:FF:000197">
    <property type="entry name" value="Myomesin 1"/>
    <property type="match status" value="1"/>
</dbReference>
<feature type="domain" description="Ig-like" evidence="13">
    <location>
        <begin position="801"/>
        <end position="881"/>
    </location>
</feature>
<keyword evidence="16" id="KW-1185">Reference proteome</keyword>
<dbReference type="InterPro" id="IPR050964">
    <property type="entry name" value="Striated_Muscle_Regulatory"/>
</dbReference>
<dbReference type="GO" id="GO:0003676">
    <property type="term" value="F:nucleic acid binding"/>
    <property type="evidence" value="ECO:0007669"/>
    <property type="project" value="InterPro"/>
</dbReference>
<keyword evidence="7" id="KW-0804">Transcription</keyword>
<evidence type="ECO:0000313" key="16">
    <source>
        <dbReference type="Proteomes" id="UP000886611"/>
    </source>
</evidence>
<feature type="domain" description="Fibronectin type-III" evidence="14">
    <location>
        <begin position="429"/>
        <end position="524"/>
    </location>
</feature>
<dbReference type="GO" id="GO:0055013">
    <property type="term" value="P:cardiac muscle cell development"/>
    <property type="evidence" value="ECO:0007669"/>
    <property type="project" value="UniProtKB-ARBA"/>
</dbReference>
<dbReference type="Pfam" id="PF11315">
    <property type="entry name" value="Med30"/>
    <property type="match status" value="1"/>
</dbReference>
<dbReference type="FunFam" id="2.60.40.10:FF:000107">
    <property type="entry name" value="Myosin, light chain kinase a"/>
    <property type="match status" value="1"/>
</dbReference>
<dbReference type="GO" id="GO:0031430">
    <property type="term" value="C:M band"/>
    <property type="evidence" value="ECO:0007669"/>
    <property type="project" value="TreeGrafter"/>
</dbReference>
<dbReference type="PROSITE" id="PS50835">
    <property type="entry name" value="IG_LIKE"/>
    <property type="match status" value="2"/>
</dbReference>
<dbReference type="SUPFAM" id="SSF50814">
    <property type="entry name" value="Lipocalins"/>
    <property type="match status" value="1"/>
</dbReference>
<name>A0A8X8BMP3_POLSE</name>
<dbReference type="GO" id="GO:0003007">
    <property type="term" value="P:heart morphogenesis"/>
    <property type="evidence" value="ECO:0007669"/>
    <property type="project" value="UniProtKB-ARBA"/>
</dbReference>
<feature type="domain" description="Fibronectin type-III" evidence="14">
    <location>
        <begin position="229"/>
        <end position="324"/>
    </location>
</feature>
<feature type="region of interest" description="Disordered" evidence="12">
    <location>
        <begin position="1280"/>
        <end position="1303"/>
    </location>
</feature>
<dbReference type="CDD" id="cd00096">
    <property type="entry name" value="Ig"/>
    <property type="match status" value="1"/>
</dbReference>
<keyword evidence="4" id="KW-0677">Repeat</keyword>
<dbReference type="PROSITE" id="PS50853">
    <property type="entry name" value="FN3"/>
    <property type="match status" value="5"/>
</dbReference>
<keyword evidence="8" id="KW-0539">Nucleus</keyword>
<dbReference type="InterPro" id="IPR003599">
    <property type="entry name" value="Ig_sub"/>
</dbReference>
<evidence type="ECO:0000256" key="12">
    <source>
        <dbReference type="SAM" id="MobiDB-lite"/>
    </source>
</evidence>
<comment type="similarity">
    <text evidence="2">Belongs to the Mediator complex subunit 30 family.</text>
</comment>
<evidence type="ECO:0000313" key="15">
    <source>
        <dbReference type="EMBL" id="KAG2461141.1"/>
    </source>
</evidence>
<dbReference type="InterPro" id="IPR003961">
    <property type="entry name" value="FN3_dom"/>
</dbReference>
<sequence>MKKSKPKDVFSKNDQEDLKMCMPHQPNPRVYPLMECIPLKETKWLQLHTSPRLASLKISHIYKEDEGLYSIHLPTHTGVKCHNAYIYVRDAVADEAGVPGSPLDVQCTDINKDYVFLTWKPPSADGGSPVTGYYVERCERGTAEWVQCNDEPHKLCRFPLQGLTNGKTYYFRVRAVNKVGISRPSMKTEPVTISDPLEAGRIMVIDLDHGKQITVTKDEIEGDIRIPLPPTQVQASEVSGSYIVLNWMEPDPRGREPLNYYVEKAEAGSGRWQMANFEIPVSSPRFPVFGLNKDKSYQFRVKSVNKYGVSEPSLPSEPIHLRDTFVCPPPPRDVVACRNTNTSVVLQWKCPQTQEEIGGYYMYSRQAGSNEWVTINNKPVTCTRFTVDGLLPQKEYTFRVKAVNTAGTSEFSEESEPILVKAAISTPSPPLDIALLSCGRNDMVIGWKVPKFTGAAEIQGYFLDQCDVSDQMWQEVNIKPHVTRVFKIKNLQEGHFYQFRAMAVNAAGVGAPSKPSNPFLCREWTMAQPGPPYDVVCREVRENSLVLIWEPPIYTGQSPVTGYLIETRKAGSEVSDLESGQTYAFRVSAVNSAGAGEFSMPSQDVCIETKAGLKDIEIGVDEDGFIFLSFQTPETSDSSQAQWMKNYKDDLDAGRVQKVAEGNRSKLVFKNPSEDDLGLYTVEMLDADGFSSSYDFTKEAVENFTVIGMKSDWAVDVLDNGTVRLWLQVEKLSPSAELKLIFNDKELSSTPARKINFDRANGLLEILIDDFSEADEGSYTAQLKDGRAKNQFTLVLIDEWPYFLEPLSWKITDDCELLISCKATNLKKESILKWFKDRKELSDFHFNPQDGQSSLLLKEVTKVHMGEYKTVLSDTRGEDTSLLNLGDEALSASGLKIQSTADGFQLYCSLKYYLEDIKTNWRLKEKKLEDDKRIKKGSSIHKVWIDIFNPTEADKGKYVLELCDDKQTYLRTLDLSGHDRAKVTKGLPDVVAIMEDKTLCLTCGFAGDPIPEINWTKNDKQIIVGDQYKIINDSNSSAITINKVSSDDSGKYTIHVKNKYGTEEATVTVSLAEDVINKAKDVKPVIEIHQDGNNFVVTSKTPHQSNTNSFTIGKEADITAMGGKKFKLSIFEDVRDAEDALHNLDRKWVCGRQIEIQFAQGDRKTPGQMKSKERRSPRNFTRYNDYDRDNRRRRSRSRSYERRRSRSHSLERRPRRSDNFRRSRSRSYGKRRRSRSHENERLSYLRLQLVVILLYYVLIVILCKAMSALPATGPCLSGLSPQSQSSLTAQTNPGSTQLPPPPQGVLREIPPAILCKIGQETVQDIVSRTMEIFHLLRSIQLPNGVTQSQAVYQDRFCKLQEHLRQLTLLFRKLRLLYEKCAEMTSDLDKLPTEMVPYINEDNQDEISTFQGSRESQEILETSPSLLCLNTNRTEQIPVQMTLKEAATSLLPTCALISPP</sequence>
<proteinExistence type="inferred from homology"/>
<feature type="region of interest" description="Disordered" evidence="12">
    <location>
        <begin position="1159"/>
        <end position="1237"/>
    </location>
</feature>
<evidence type="ECO:0000259" key="13">
    <source>
        <dbReference type="PROSITE" id="PS50835"/>
    </source>
</evidence>
<evidence type="ECO:0000256" key="7">
    <source>
        <dbReference type="ARBA" id="ARBA00023163"/>
    </source>
</evidence>
<dbReference type="InterPro" id="IPR012674">
    <property type="entry name" value="Calycin"/>
</dbReference>